<comment type="subcellular location">
    <subcellularLocation>
        <location evidence="1 9">Cytoplasm</location>
    </subcellularLocation>
</comment>
<feature type="modified residue" description="4-aspartylphosphate" evidence="10">
    <location>
        <position position="57"/>
    </location>
</feature>
<keyword evidence="5 9" id="KW-0805">Transcription regulation</keyword>
<evidence type="ECO:0000256" key="10">
    <source>
        <dbReference type="PROSITE-ProRule" id="PRU00169"/>
    </source>
</evidence>
<feature type="domain" description="Response regulatory" evidence="11">
    <location>
        <begin position="6"/>
        <end position="123"/>
    </location>
</feature>
<accession>A0A0B8NYA4</accession>
<dbReference type="PROSITE" id="PS50110">
    <property type="entry name" value="RESPONSE_REGULATORY"/>
    <property type="match status" value="1"/>
</dbReference>
<evidence type="ECO:0000256" key="9">
    <source>
        <dbReference type="PIRNR" id="PIRNR006171"/>
    </source>
</evidence>
<keyword evidence="6 9" id="KW-0238">DNA-binding</keyword>
<dbReference type="PANTHER" id="PTHR45526:SF1">
    <property type="entry name" value="TRANSCRIPTIONAL REGULATORY PROTEIN DCUR-RELATED"/>
    <property type="match status" value="1"/>
</dbReference>
<dbReference type="AlphaFoldDB" id="A0A0B8NYA4"/>
<dbReference type="GO" id="GO:0003700">
    <property type="term" value="F:DNA-binding transcription factor activity"/>
    <property type="evidence" value="ECO:0007669"/>
    <property type="project" value="InterPro"/>
</dbReference>
<reference evidence="12 13" key="1">
    <citation type="submission" date="2015-01" db="EMBL/GenBank/DDBJ databases">
        <title>Vibrio sp. C1 JCM 19231 whole genome shotgun sequence.</title>
        <authorList>
            <person name="Sawabe T."/>
            <person name="Meirelles P."/>
            <person name="Feng G."/>
            <person name="Sayaka M."/>
            <person name="Hattori M."/>
            <person name="Ohkuma M."/>
        </authorList>
    </citation>
    <scope>NUCLEOTIDE SEQUENCE [LARGE SCALE GENOMIC DNA]</scope>
    <source>
        <strain evidence="13">JCM 19231</strain>
    </source>
</reference>
<dbReference type="InterPro" id="IPR048714">
    <property type="entry name" value="DpiA-like_HTH"/>
</dbReference>
<evidence type="ECO:0000256" key="2">
    <source>
        <dbReference type="ARBA" id="ARBA00022490"/>
    </source>
</evidence>
<dbReference type="RefSeq" id="WP_261835017.1">
    <property type="nucleotide sequence ID" value="NZ_AP024881.1"/>
</dbReference>
<dbReference type="InterPro" id="IPR011006">
    <property type="entry name" value="CheY-like_superfamily"/>
</dbReference>
<dbReference type="GO" id="GO:0003677">
    <property type="term" value="F:DNA binding"/>
    <property type="evidence" value="ECO:0007669"/>
    <property type="project" value="UniProtKB-KW"/>
</dbReference>
<gene>
    <name evidence="12" type="ORF">JCM19231_5680</name>
</gene>
<dbReference type="SMART" id="SM00448">
    <property type="entry name" value="REC"/>
    <property type="match status" value="1"/>
</dbReference>
<keyword evidence="8 9" id="KW-0804">Transcription</keyword>
<reference evidence="12 13" key="2">
    <citation type="submission" date="2015-01" db="EMBL/GenBank/DDBJ databases">
        <authorList>
            <consortium name="NBRP consortium"/>
            <person name="Sawabe T."/>
            <person name="Meirelles P."/>
            <person name="Feng G."/>
            <person name="Sayaka M."/>
            <person name="Hattori M."/>
            <person name="Ohkuma M."/>
        </authorList>
    </citation>
    <scope>NUCLEOTIDE SEQUENCE [LARGE SCALE GENOMIC DNA]</scope>
    <source>
        <strain evidence="13">JCM 19231</strain>
    </source>
</reference>
<dbReference type="Pfam" id="PF20714">
    <property type="entry name" value="HTH_64"/>
    <property type="match status" value="1"/>
</dbReference>
<evidence type="ECO:0000256" key="4">
    <source>
        <dbReference type="ARBA" id="ARBA00023012"/>
    </source>
</evidence>
<name>A0A0B8NYA4_9VIBR</name>
<evidence type="ECO:0000256" key="5">
    <source>
        <dbReference type="ARBA" id="ARBA00023015"/>
    </source>
</evidence>
<evidence type="ECO:0000259" key="11">
    <source>
        <dbReference type="PROSITE" id="PS50110"/>
    </source>
</evidence>
<sequence>MIDKIKTLVVEDKLELAEMIAAYIGQNPYYEVVGIASTLADARFMQNTMQPHLIILDNYLPDGSGIEWLRRLRTGTAPDVDVILLTATSDAQTVTSGIRLGAFDYLIKPLALTSFNDVLNRFRDYYRTIHGKTEFKQSEVNRAYGVRRDSQAIDELPKNIDQITLQRVIEVFSDESEQTSDSVSRLVGVSKTTARRYLEYAVSMGFLEASVSHGNVGRPTRIYKKTG</sequence>
<evidence type="ECO:0000313" key="12">
    <source>
        <dbReference type="EMBL" id="GAM56043.1"/>
    </source>
</evidence>
<evidence type="ECO:0000256" key="6">
    <source>
        <dbReference type="ARBA" id="ARBA00023125"/>
    </source>
</evidence>
<keyword evidence="4 9" id="KW-0902">Two-component regulatory system</keyword>
<dbReference type="Proteomes" id="UP000031671">
    <property type="component" value="Unassembled WGS sequence"/>
</dbReference>
<dbReference type="SUPFAM" id="SSF52172">
    <property type="entry name" value="CheY-like"/>
    <property type="match status" value="1"/>
</dbReference>
<evidence type="ECO:0000256" key="8">
    <source>
        <dbReference type="ARBA" id="ARBA00023163"/>
    </source>
</evidence>
<evidence type="ECO:0000313" key="13">
    <source>
        <dbReference type="Proteomes" id="UP000031671"/>
    </source>
</evidence>
<keyword evidence="3 10" id="KW-0597">Phosphoprotein</keyword>
<organism evidence="12 13">
    <name type="scientific">Vibrio ishigakensis</name>
    <dbReference type="NCBI Taxonomy" id="1481914"/>
    <lineage>
        <taxon>Bacteria</taxon>
        <taxon>Pseudomonadati</taxon>
        <taxon>Pseudomonadota</taxon>
        <taxon>Gammaproteobacteria</taxon>
        <taxon>Vibrionales</taxon>
        <taxon>Vibrionaceae</taxon>
        <taxon>Vibrio</taxon>
    </lineage>
</organism>
<dbReference type="EMBL" id="BBRZ01000022">
    <property type="protein sequence ID" value="GAM56043.1"/>
    <property type="molecule type" value="Genomic_DNA"/>
</dbReference>
<keyword evidence="2 9" id="KW-0963">Cytoplasm</keyword>
<evidence type="ECO:0000256" key="1">
    <source>
        <dbReference type="ARBA" id="ARBA00004496"/>
    </source>
</evidence>
<dbReference type="InterPro" id="IPR001789">
    <property type="entry name" value="Sig_transdc_resp-reg_receiver"/>
</dbReference>
<evidence type="ECO:0000256" key="7">
    <source>
        <dbReference type="ARBA" id="ARBA00023159"/>
    </source>
</evidence>
<dbReference type="GO" id="GO:0000156">
    <property type="term" value="F:phosphorelay response regulator activity"/>
    <property type="evidence" value="ECO:0007669"/>
    <property type="project" value="TreeGrafter"/>
</dbReference>
<comment type="caution">
    <text evidence="12">The sequence shown here is derived from an EMBL/GenBank/DDBJ whole genome shotgun (WGS) entry which is preliminary data.</text>
</comment>
<keyword evidence="7 9" id="KW-0010">Activator</keyword>
<dbReference type="PIRSF" id="PIRSF006171">
    <property type="entry name" value="RR_citrat_malat"/>
    <property type="match status" value="1"/>
</dbReference>
<proteinExistence type="predicted"/>
<protein>
    <recommendedName>
        <fullName evidence="9">Transcriptional regulatory protein</fullName>
    </recommendedName>
</protein>
<keyword evidence="13" id="KW-1185">Reference proteome</keyword>
<dbReference type="InterPro" id="IPR024187">
    <property type="entry name" value="Sig_transdc_resp-reg_cit/mal"/>
</dbReference>
<dbReference type="GO" id="GO:0005737">
    <property type="term" value="C:cytoplasm"/>
    <property type="evidence" value="ECO:0007669"/>
    <property type="project" value="UniProtKB-SubCell"/>
</dbReference>
<dbReference type="PANTHER" id="PTHR45526">
    <property type="entry name" value="TRANSCRIPTIONAL REGULATORY PROTEIN DPIA"/>
    <property type="match status" value="1"/>
</dbReference>
<dbReference type="Pfam" id="PF00072">
    <property type="entry name" value="Response_reg"/>
    <property type="match status" value="1"/>
</dbReference>
<dbReference type="Gene3D" id="3.40.50.2300">
    <property type="match status" value="1"/>
</dbReference>
<dbReference type="InterPro" id="IPR051271">
    <property type="entry name" value="2C-system_Tx_regulators"/>
</dbReference>
<evidence type="ECO:0000256" key="3">
    <source>
        <dbReference type="ARBA" id="ARBA00022553"/>
    </source>
</evidence>